<name>A0A645B257_9ZZZZ</name>
<organism evidence="1">
    <name type="scientific">bioreactor metagenome</name>
    <dbReference type="NCBI Taxonomy" id="1076179"/>
    <lineage>
        <taxon>unclassified sequences</taxon>
        <taxon>metagenomes</taxon>
        <taxon>ecological metagenomes</taxon>
    </lineage>
</organism>
<dbReference type="AlphaFoldDB" id="A0A645B257"/>
<gene>
    <name evidence="1" type="ORF">SDC9_105997</name>
</gene>
<reference evidence="1" key="1">
    <citation type="submission" date="2019-08" db="EMBL/GenBank/DDBJ databases">
        <authorList>
            <person name="Kucharzyk K."/>
            <person name="Murdoch R.W."/>
            <person name="Higgins S."/>
            <person name="Loffler F."/>
        </authorList>
    </citation>
    <scope>NUCLEOTIDE SEQUENCE</scope>
</reference>
<proteinExistence type="predicted"/>
<protein>
    <submittedName>
        <fullName evidence="1">Uncharacterized protein</fullName>
    </submittedName>
</protein>
<evidence type="ECO:0000313" key="1">
    <source>
        <dbReference type="EMBL" id="MPM59158.1"/>
    </source>
</evidence>
<sequence length="107" mass="11805">MFFQFSYYYNGIRLTQITGENGPSVTVGITDEKIMYLSADMLSVNAAADSTTAIMPIRAAMVILRAENASYSARGASLCYVLKQNGYMFSADWAFSKSDTENGRKVE</sequence>
<accession>A0A645B257</accession>
<comment type="caution">
    <text evidence="1">The sequence shown here is derived from an EMBL/GenBank/DDBJ whole genome shotgun (WGS) entry which is preliminary data.</text>
</comment>
<dbReference type="EMBL" id="VSSQ01017150">
    <property type="protein sequence ID" value="MPM59158.1"/>
    <property type="molecule type" value="Genomic_DNA"/>
</dbReference>